<feature type="compositionally biased region" description="Polar residues" evidence="1">
    <location>
        <begin position="65"/>
        <end position="74"/>
    </location>
</feature>
<proteinExistence type="predicted"/>
<reference evidence="2" key="1">
    <citation type="submission" date="2019-12" db="EMBL/GenBank/DDBJ databases">
        <authorList>
            <person name="Scholes J."/>
        </authorList>
    </citation>
    <scope>NUCLEOTIDE SEQUENCE</scope>
</reference>
<name>A0A9N7MK73_STRHE</name>
<dbReference type="Proteomes" id="UP001153555">
    <property type="component" value="Unassembled WGS sequence"/>
</dbReference>
<evidence type="ECO:0000313" key="3">
    <source>
        <dbReference type="Proteomes" id="UP001153555"/>
    </source>
</evidence>
<organism evidence="2 3">
    <name type="scientific">Striga hermonthica</name>
    <name type="common">Purple witchweed</name>
    <name type="synonym">Buchnera hermonthica</name>
    <dbReference type="NCBI Taxonomy" id="68872"/>
    <lineage>
        <taxon>Eukaryota</taxon>
        <taxon>Viridiplantae</taxon>
        <taxon>Streptophyta</taxon>
        <taxon>Embryophyta</taxon>
        <taxon>Tracheophyta</taxon>
        <taxon>Spermatophyta</taxon>
        <taxon>Magnoliopsida</taxon>
        <taxon>eudicotyledons</taxon>
        <taxon>Gunneridae</taxon>
        <taxon>Pentapetalae</taxon>
        <taxon>asterids</taxon>
        <taxon>lamiids</taxon>
        <taxon>Lamiales</taxon>
        <taxon>Orobanchaceae</taxon>
        <taxon>Buchnereae</taxon>
        <taxon>Striga</taxon>
    </lineage>
</organism>
<dbReference type="AlphaFoldDB" id="A0A9N7MK73"/>
<protein>
    <submittedName>
        <fullName evidence="2">Uncharacterized protein</fullName>
    </submittedName>
</protein>
<evidence type="ECO:0000256" key="1">
    <source>
        <dbReference type="SAM" id="MobiDB-lite"/>
    </source>
</evidence>
<accession>A0A9N7MK73</accession>
<feature type="compositionally biased region" description="Polar residues" evidence="1">
    <location>
        <begin position="31"/>
        <end position="46"/>
    </location>
</feature>
<sequence>TQRKQKERVTHATASEIPPPAQRKKLRRNPVRTQTEPPPQSTNDHGSQIHRERNLAKKGYGVLVSEQTGNIYMR</sequence>
<comment type="caution">
    <text evidence="2">The sequence shown here is derived from an EMBL/GenBank/DDBJ whole genome shotgun (WGS) entry which is preliminary data.</text>
</comment>
<evidence type="ECO:0000313" key="2">
    <source>
        <dbReference type="EMBL" id="CAA0808895.1"/>
    </source>
</evidence>
<dbReference type="EMBL" id="CACSLK010003174">
    <property type="protein sequence ID" value="CAA0808895.1"/>
    <property type="molecule type" value="Genomic_DNA"/>
</dbReference>
<gene>
    <name evidence="2" type="ORF">SHERM_11118</name>
</gene>
<feature type="region of interest" description="Disordered" evidence="1">
    <location>
        <begin position="1"/>
        <end position="74"/>
    </location>
</feature>
<feature type="non-terminal residue" evidence="2">
    <location>
        <position position="74"/>
    </location>
</feature>
<feature type="non-terminal residue" evidence="2">
    <location>
        <position position="1"/>
    </location>
</feature>
<keyword evidence="3" id="KW-1185">Reference proteome</keyword>
<dbReference type="OrthoDB" id="10508781at2759"/>